<gene>
    <name evidence="2" type="ORF">FHR34_002557</name>
</gene>
<comment type="caution">
    <text evidence="2">The sequence shown here is derived from an EMBL/GenBank/DDBJ whole genome shotgun (WGS) entry which is preliminary data.</text>
</comment>
<keyword evidence="3" id="KW-1185">Reference proteome</keyword>
<accession>A0A7W7VVC8</accession>
<evidence type="ECO:0000313" key="3">
    <source>
        <dbReference type="Proteomes" id="UP000540506"/>
    </source>
</evidence>
<sequence>MVTVERVESVDESVEESLGEGVAGVGVAESVGLGVGDGVGVGEGVGEGELTGGSCPSGVELLAGGPAGASVAAEGADGEGLADDEGPPAFVPLTTEAVKALATLLEASAREVSRLTPTTAMSTMVASEATRTIGRRTRRG</sequence>
<protein>
    <submittedName>
        <fullName evidence="2">Uncharacterized protein</fullName>
    </submittedName>
</protein>
<dbReference type="Proteomes" id="UP000540506">
    <property type="component" value="Unassembled WGS sequence"/>
</dbReference>
<dbReference type="EMBL" id="JACHJV010000001">
    <property type="protein sequence ID" value="MBB4923564.1"/>
    <property type="molecule type" value="Genomic_DNA"/>
</dbReference>
<dbReference type="AlphaFoldDB" id="A0A7W7VVC8"/>
<dbReference type="RefSeq" id="WP_184935635.1">
    <property type="nucleotide sequence ID" value="NZ_JACHJV010000001.1"/>
</dbReference>
<name>A0A7W7VVC8_KITKI</name>
<feature type="region of interest" description="Disordered" evidence="1">
    <location>
        <begin position="65"/>
        <end position="88"/>
    </location>
</feature>
<reference evidence="2 3" key="1">
    <citation type="submission" date="2020-08" db="EMBL/GenBank/DDBJ databases">
        <title>Sequencing the genomes of 1000 actinobacteria strains.</title>
        <authorList>
            <person name="Klenk H.-P."/>
        </authorList>
    </citation>
    <scope>NUCLEOTIDE SEQUENCE [LARGE SCALE GENOMIC DNA]</scope>
    <source>
        <strain evidence="2 3">DSM 41654</strain>
    </source>
</reference>
<feature type="region of interest" description="Disordered" evidence="1">
    <location>
        <begin position="1"/>
        <end position="21"/>
    </location>
</feature>
<feature type="compositionally biased region" description="Acidic residues" evidence="1">
    <location>
        <begin position="76"/>
        <end position="86"/>
    </location>
</feature>
<evidence type="ECO:0000313" key="2">
    <source>
        <dbReference type="EMBL" id="MBB4923564.1"/>
    </source>
</evidence>
<evidence type="ECO:0000256" key="1">
    <source>
        <dbReference type="SAM" id="MobiDB-lite"/>
    </source>
</evidence>
<organism evidence="2 3">
    <name type="scientific">Kitasatospora kifunensis</name>
    <name type="common">Streptomyces kifunensis</name>
    <dbReference type="NCBI Taxonomy" id="58351"/>
    <lineage>
        <taxon>Bacteria</taxon>
        <taxon>Bacillati</taxon>
        <taxon>Actinomycetota</taxon>
        <taxon>Actinomycetes</taxon>
        <taxon>Kitasatosporales</taxon>
        <taxon>Streptomycetaceae</taxon>
        <taxon>Kitasatospora</taxon>
    </lineage>
</organism>
<proteinExistence type="predicted"/>